<dbReference type="eggNOG" id="COG0840">
    <property type="taxonomic scope" value="Bacteria"/>
</dbReference>
<dbReference type="PROSITE" id="PS50111">
    <property type="entry name" value="CHEMOTAXIS_TRANSDUC_2"/>
    <property type="match status" value="1"/>
</dbReference>
<dbReference type="PROSITE" id="PS50885">
    <property type="entry name" value="HAMP"/>
    <property type="match status" value="1"/>
</dbReference>
<evidence type="ECO:0000259" key="11">
    <source>
        <dbReference type="PROSITE" id="PS50111"/>
    </source>
</evidence>
<dbReference type="Gene3D" id="6.10.340.10">
    <property type="match status" value="1"/>
</dbReference>
<dbReference type="Pfam" id="PF00015">
    <property type="entry name" value="MCPsignal"/>
    <property type="match status" value="1"/>
</dbReference>
<dbReference type="Proteomes" id="UP000006866">
    <property type="component" value="Chromosome"/>
</dbReference>
<accession>E3DM84</accession>
<keyword evidence="5 10" id="KW-0472">Membrane</keyword>
<evidence type="ECO:0000256" key="3">
    <source>
        <dbReference type="ARBA" id="ARBA00022692"/>
    </source>
</evidence>
<keyword evidence="4 10" id="KW-1133">Transmembrane helix</keyword>
<keyword evidence="9" id="KW-0175">Coiled coil</keyword>
<dbReference type="AlphaFoldDB" id="E3DM84"/>
<reference evidence="13 14" key="2">
    <citation type="journal article" date="2011" name="Stand. Genomic Sci.">
        <title>Complete genome sequence of the extremely halophilic Halanaerobium praevalens type strain (GSL).</title>
        <authorList>
            <person name="Ivanova N."/>
            <person name="Sikorski J."/>
            <person name="Chertkov O."/>
            <person name="Nolan M."/>
            <person name="Lucas S."/>
            <person name="Hammon N."/>
            <person name="Deshpande S."/>
            <person name="Cheng J.F."/>
            <person name="Tapia R."/>
            <person name="Han C."/>
            <person name="Goodwin L."/>
            <person name="Pitluck S."/>
            <person name="Huntemann M."/>
            <person name="Liolios K."/>
            <person name="Pagani I."/>
            <person name="Mavromatis K."/>
            <person name="Ovchinikova G."/>
            <person name="Pati A."/>
            <person name="Chen A."/>
            <person name="Palaniappan K."/>
            <person name="Land M."/>
            <person name="Hauser L."/>
            <person name="Brambilla E.M."/>
            <person name="Kannan K.P."/>
            <person name="Rohde M."/>
            <person name="Tindall B.J."/>
            <person name="Goker M."/>
            <person name="Detter J.C."/>
            <person name="Woyke T."/>
            <person name="Bristow J."/>
            <person name="Eisen J.A."/>
            <person name="Markowitz V."/>
            <person name="Hugenholtz P."/>
            <person name="Kyrpides N.C."/>
            <person name="Klenk H.P."/>
            <person name="Lapidus A."/>
        </authorList>
    </citation>
    <scope>NUCLEOTIDE SEQUENCE [LARGE SCALE GENOMIC DNA]</scope>
    <source>
        <strain evidence="14">ATCC 33744 / DSM 2228 / GSL</strain>
    </source>
</reference>
<dbReference type="CDD" id="cd11386">
    <property type="entry name" value="MCP_signal"/>
    <property type="match status" value="1"/>
</dbReference>
<evidence type="ECO:0000256" key="7">
    <source>
        <dbReference type="ARBA" id="ARBA00029447"/>
    </source>
</evidence>
<dbReference type="GO" id="GO:0007165">
    <property type="term" value="P:signal transduction"/>
    <property type="evidence" value="ECO:0007669"/>
    <property type="project" value="UniProtKB-KW"/>
</dbReference>
<dbReference type="PANTHER" id="PTHR32089:SF112">
    <property type="entry name" value="LYSOZYME-LIKE PROTEIN-RELATED"/>
    <property type="match status" value="1"/>
</dbReference>
<keyword evidence="6 8" id="KW-0807">Transducer</keyword>
<dbReference type="KEGG" id="hpk:Hprae_0119"/>
<dbReference type="CDD" id="cd06225">
    <property type="entry name" value="HAMP"/>
    <property type="match status" value="1"/>
</dbReference>
<name>E3DM84_HALPG</name>
<dbReference type="STRING" id="572479.Hprae_0119"/>
<evidence type="ECO:0000256" key="5">
    <source>
        <dbReference type="ARBA" id="ARBA00023136"/>
    </source>
</evidence>
<dbReference type="InterPro" id="IPR033480">
    <property type="entry name" value="sCache_2"/>
</dbReference>
<dbReference type="Gene3D" id="1.10.287.950">
    <property type="entry name" value="Methyl-accepting chemotaxis protein"/>
    <property type="match status" value="1"/>
</dbReference>
<reference evidence="14" key="1">
    <citation type="submission" date="2010-10" db="EMBL/GenBank/DDBJ databases">
        <title>The complete genome of Halanaerobium praevalens DSM 2228.</title>
        <authorList>
            <consortium name="US DOE Joint Genome Institute (JGI-PGF)"/>
            <person name="Lucas S."/>
            <person name="Copeland A."/>
            <person name="Lapidus A."/>
            <person name="Glavina del Rio T."/>
            <person name="Dalin E."/>
            <person name="Tice H."/>
            <person name="Bruce D."/>
            <person name="Goodwin L."/>
            <person name="Pitluck S."/>
            <person name="Kyrpides N."/>
            <person name="Mavromatis K."/>
            <person name="Ivanova N."/>
            <person name="Ovchinnikova G."/>
            <person name="Chertkov O."/>
            <person name="Detter J.C."/>
            <person name="Han C."/>
            <person name="Larimer F."/>
            <person name="Land M."/>
            <person name="Hauser L."/>
            <person name="Markowitz V."/>
            <person name="Cheng J.-F."/>
            <person name="Hugenholtz P."/>
            <person name="Woyke T."/>
            <person name="Wu D."/>
            <person name="Tindall B."/>
            <person name="Pomrenke H.G."/>
            <person name="Brambilla E."/>
            <person name="Klenk H.-P."/>
            <person name="Eisen J.A."/>
        </authorList>
    </citation>
    <scope>NUCLEOTIDE SEQUENCE [LARGE SCALE GENOMIC DNA]</scope>
    <source>
        <strain evidence="14">ATCC 33744 / DSM 2228 / GSL</strain>
    </source>
</reference>
<keyword evidence="3 10" id="KW-0812">Transmembrane</keyword>
<dbReference type="PANTHER" id="PTHR32089">
    <property type="entry name" value="METHYL-ACCEPTING CHEMOTAXIS PROTEIN MCPB"/>
    <property type="match status" value="1"/>
</dbReference>
<feature type="domain" description="Methyl-accepting transducer" evidence="11">
    <location>
        <begin position="304"/>
        <end position="554"/>
    </location>
</feature>
<evidence type="ECO:0000256" key="10">
    <source>
        <dbReference type="SAM" id="Phobius"/>
    </source>
</evidence>
<sequence>MVFKNLSIANKIFLLIGMSLLIMVFIMGFVFHNEFENLNRQNNKTVSKYLLDLEKEKVKNATDTSAQFLAEVFKKEGGKLSENRLRNLIREYNDEVNFGDEGYFYIYSFNGDTISLPPSPELVGTNRWDLKTGKGKKLLQILSNKAQAGGGFVNYLYDNPDTNKEETKIGYVTPIGNTEYFIGAGTYEGAIKDQREAVAKEVSVFIYNIEIKMLIFGLITVFLLVIVIFFISKYISENIHTVLKGMEKIAKGDLTCKINFKSKDEIGNLTKEYNKTVKSQKEMINSIKEEISELSFQSEELASSGGELSKIADKVGKSIENVASGAEEQSAQTEETSTNVAELLNKINRTREKSEEMSKASYQVVEEVKVGKDSMNNSIDKINRVKENSTEIAIIINNLGDLSEKIGKIVNLINNISKQTNLLALNAAIEAARAGKAGRGFSVVADEIRELAEESGNATDNISKLINKIQSGVDNAVQKMKTTKIAVNDSVEVIKNTGSNFSNINKKVFDLTELITEIDNETFEMNTLSKDVDYMINNVASVSEESASNAEQVASASEEQVFLTEKIVSAAYQLSEMSNNLENMISKFKL</sequence>
<dbReference type="Pfam" id="PF00672">
    <property type="entry name" value="HAMP"/>
    <property type="match status" value="1"/>
</dbReference>
<evidence type="ECO:0000256" key="8">
    <source>
        <dbReference type="PROSITE-ProRule" id="PRU00284"/>
    </source>
</evidence>
<evidence type="ECO:0000313" key="13">
    <source>
        <dbReference type="EMBL" id="ADO76277.1"/>
    </source>
</evidence>
<organism evidence="13 14">
    <name type="scientific">Halanaerobium praevalens (strain ATCC 33744 / DSM 2228 / GSL)</name>
    <dbReference type="NCBI Taxonomy" id="572479"/>
    <lineage>
        <taxon>Bacteria</taxon>
        <taxon>Bacillati</taxon>
        <taxon>Bacillota</taxon>
        <taxon>Clostridia</taxon>
        <taxon>Halanaerobiales</taxon>
        <taxon>Halanaerobiaceae</taxon>
        <taxon>Halanaerobium</taxon>
    </lineage>
</organism>
<gene>
    <name evidence="13" type="ordered locus">Hprae_0119</name>
</gene>
<dbReference type="SMART" id="SM00283">
    <property type="entry name" value="MA"/>
    <property type="match status" value="1"/>
</dbReference>
<dbReference type="SMART" id="SM01049">
    <property type="entry name" value="Cache_2"/>
    <property type="match status" value="1"/>
</dbReference>
<proteinExistence type="inferred from homology"/>
<dbReference type="HOGENOM" id="CLU_000445_107_19_9"/>
<evidence type="ECO:0000256" key="6">
    <source>
        <dbReference type="ARBA" id="ARBA00023224"/>
    </source>
</evidence>
<protein>
    <submittedName>
        <fullName evidence="13">Methyl-accepting chemotaxis sensory transducer with Cache sensor</fullName>
    </submittedName>
</protein>
<evidence type="ECO:0000256" key="1">
    <source>
        <dbReference type="ARBA" id="ARBA00004651"/>
    </source>
</evidence>
<dbReference type="InterPro" id="IPR003660">
    <property type="entry name" value="HAMP_dom"/>
</dbReference>
<dbReference type="Pfam" id="PF17200">
    <property type="entry name" value="sCache_2"/>
    <property type="match status" value="1"/>
</dbReference>
<keyword evidence="14" id="KW-1185">Reference proteome</keyword>
<evidence type="ECO:0000313" key="14">
    <source>
        <dbReference type="Proteomes" id="UP000006866"/>
    </source>
</evidence>
<feature type="transmembrane region" description="Helical" evidence="10">
    <location>
        <begin position="213"/>
        <end position="231"/>
    </location>
</feature>
<dbReference type="RefSeq" id="WP_014552312.1">
    <property type="nucleotide sequence ID" value="NC_017455.1"/>
</dbReference>
<evidence type="ECO:0000256" key="4">
    <source>
        <dbReference type="ARBA" id="ARBA00022989"/>
    </source>
</evidence>
<feature type="coiled-coil region" evidence="9">
    <location>
        <begin position="333"/>
        <end position="360"/>
    </location>
</feature>
<dbReference type="Gene3D" id="3.30.450.20">
    <property type="entry name" value="PAS domain"/>
    <property type="match status" value="1"/>
</dbReference>
<dbReference type="OrthoDB" id="9810264at2"/>
<evidence type="ECO:0000259" key="12">
    <source>
        <dbReference type="PROSITE" id="PS50885"/>
    </source>
</evidence>
<dbReference type="EMBL" id="CP002175">
    <property type="protein sequence ID" value="ADO76277.1"/>
    <property type="molecule type" value="Genomic_DNA"/>
</dbReference>
<dbReference type="PATRIC" id="fig|572479.3.peg.122"/>
<feature type="domain" description="HAMP" evidence="12">
    <location>
        <begin position="233"/>
        <end position="285"/>
    </location>
</feature>
<feature type="transmembrane region" description="Helical" evidence="10">
    <location>
        <begin position="12"/>
        <end position="31"/>
    </location>
</feature>
<comment type="similarity">
    <text evidence="7">Belongs to the methyl-accepting chemotaxis (MCP) protein family.</text>
</comment>
<keyword evidence="2" id="KW-1003">Cell membrane</keyword>
<evidence type="ECO:0000256" key="9">
    <source>
        <dbReference type="SAM" id="Coils"/>
    </source>
</evidence>
<dbReference type="GO" id="GO:0005886">
    <property type="term" value="C:plasma membrane"/>
    <property type="evidence" value="ECO:0007669"/>
    <property type="project" value="UniProtKB-SubCell"/>
</dbReference>
<evidence type="ECO:0000256" key="2">
    <source>
        <dbReference type="ARBA" id="ARBA00022475"/>
    </source>
</evidence>
<dbReference type="SMART" id="SM00304">
    <property type="entry name" value="HAMP"/>
    <property type="match status" value="1"/>
</dbReference>
<dbReference type="SUPFAM" id="SSF58104">
    <property type="entry name" value="Methyl-accepting chemotaxis protein (MCP) signaling domain"/>
    <property type="match status" value="1"/>
</dbReference>
<comment type="subcellular location">
    <subcellularLocation>
        <location evidence="1">Cell membrane</location>
        <topology evidence="1">Multi-pass membrane protein</topology>
    </subcellularLocation>
</comment>
<dbReference type="InterPro" id="IPR004089">
    <property type="entry name" value="MCPsignal_dom"/>
</dbReference>